<dbReference type="Gene3D" id="3.40.50.720">
    <property type="entry name" value="NAD(P)-binding Rossmann-like Domain"/>
    <property type="match status" value="1"/>
</dbReference>
<keyword evidence="4" id="KW-1185">Reference proteome</keyword>
<gene>
    <name evidence="3" type="ORF">LX80_01437</name>
</gene>
<comment type="caution">
    <text evidence="3">The sequence shown here is derived from an EMBL/GenBank/DDBJ whole genome shotgun (WGS) entry which is preliminary data.</text>
</comment>
<evidence type="ECO:0000313" key="4">
    <source>
        <dbReference type="Proteomes" id="UP000249720"/>
    </source>
</evidence>
<evidence type="ECO:0000256" key="1">
    <source>
        <dbReference type="ARBA" id="ARBA00006484"/>
    </source>
</evidence>
<keyword evidence="2" id="KW-0560">Oxidoreductase</keyword>
<dbReference type="Pfam" id="PF13561">
    <property type="entry name" value="adh_short_C2"/>
    <property type="match status" value="1"/>
</dbReference>
<accession>A0A2W7RPL7</accession>
<dbReference type="InterPro" id="IPR002347">
    <property type="entry name" value="SDR_fam"/>
</dbReference>
<comment type="similarity">
    <text evidence="1">Belongs to the short-chain dehydrogenases/reductases (SDR) family.</text>
</comment>
<dbReference type="InterPro" id="IPR036291">
    <property type="entry name" value="NAD(P)-bd_dom_sf"/>
</dbReference>
<dbReference type="PRINTS" id="PR00081">
    <property type="entry name" value="GDHRDH"/>
</dbReference>
<dbReference type="SUPFAM" id="SSF51735">
    <property type="entry name" value="NAD(P)-binding Rossmann-fold domains"/>
    <property type="match status" value="1"/>
</dbReference>
<proteinExistence type="inferred from homology"/>
<dbReference type="OrthoDB" id="9804104at2"/>
<dbReference type="Proteomes" id="UP000249720">
    <property type="component" value="Unassembled WGS sequence"/>
</dbReference>
<name>A0A2W7RPL7_9BACT</name>
<evidence type="ECO:0000313" key="3">
    <source>
        <dbReference type="EMBL" id="PZX62743.1"/>
    </source>
</evidence>
<dbReference type="AlphaFoldDB" id="A0A2W7RPL7"/>
<dbReference type="RefSeq" id="WP_111294734.1">
    <property type="nucleotide sequence ID" value="NZ_QKZV01000004.1"/>
</dbReference>
<reference evidence="3 4" key="1">
    <citation type="submission" date="2018-06" db="EMBL/GenBank/DDBJ databases">
        <title>Genomic Encyclopedia of Archaeal and Bacterial Type Strains, Phase II (KMG-II): from individual species to whole genera.</title>
        <authorList>
            <person name="Goeker M."/>
        </authorList>
    </citation>
    <scope>NUCLEOTIDE SEQUENCE [LARGE SCALE GENOMIC DNA]</scope>
    <source>
        <strain evidence="3 4">DSM 23241</strain>
    </source>
</reference>
<sequence>MQYLIIGTNGIGGALATQLAEKNHTVFGTYFQHPKTNTNNIEYHPLNVLDDNIDLSFLPEKLDGLAYCVGSIMLKPFQRLTANDFIQDYQLQVVGAVKLLQLCLPKLKQSQQASVVLFSTIAVQTGFNFHSLVSASKGAIEGLTKALAAEWAPAIRVNCIAPSITNTALAQNFLNTPEKIELNAQRHPLKKIGSANDVANLASFLLSPESSWITGQIFHIDGGMSSIKL</sequence>
<dbReference type="EMBL" id="QKZV01000004">
    <property type="protein sequence ID" value="PZX62743.1"/>
    <property type="molecule type" value="Genomic_DNA"/>
</dbReference>
<dbReference type="PANTHER" id="PTHR43477">
    <property type="entry name" value="DIHYDROANTICAPSIN 7-DEHYDROGENASE"/>
    <property type="match status" value="1"/>
</dbReference>
<dbReference type="GO" id="GO:0016491">
    <property type="term" value="F:oxidoreductase activity"/>
    <property type="evidence" value="ECO:0007669"/>
    <property type="project" value="UniProtKB-KW"/>
</dbReference>
<protein>
    <submittedName>
        <fullName evidence="3">NAD(P)-dependent dehydrogenase (Short-subunit alcohol dehydrogenase family)</fullName>
    </submittedName>
</protein>
<evidence type="ECO:0000256" key="2">
    <source>
        <dbReference type="ARBA" id="ARBA00023002"/>
    </source>
</evidence>
<dbReference type="PANTHER" id="PTHR43477:SF1">
    <property type="entry name" value="DIHYDROANTICAPSIN 7-DEHYDROGENASE"/>
    <property type="match status" value="1"/>
</dbReference>
<dbReference type="InterPro" id="IPR051122">
    <property type="entry name" value="SDR_DHRS6-like"/>
</dbReference>
<organism evidence="3 4">
    <name type="scientific">Hydrotalea sandarakina</name>
    <dbReference type="NCBI Taxonomy" id="1004304"/>
    <lineage>
        <taxon>Bacteria</taxon>
        <taxon>Pseudomonadati</taxon>
        <taxon>Bacteroidota</taxon>
        <taxon>Chitinophagia</taxon>
        <taxon>Chitinophagales</taxon>
        <taxon>Chitinophagaceae</taxon>
        <taxon>Hydrotalea</taxon>
    </lineage>
</organism>
<dbReference type="CDD" id="cd05233">
    <property type="entry name" value="SDR_c"/>
    <property type="match status" value="1"/>
</dbReference>